<evidence type="ECO:0000256" key="1">
    <source>
        <dbReference type="SAM" id="SignalP"/>
    </source>
</evidence>
<dbReference type="EMBL" id="SLXL01000012">
    <property type="protein sequence ID" value="TCP21248.1"/>
    <property type="molecule type" value="Genomic_DNA"/>
</dbReference>
<evidence type="ECO:0000313" key="3">
    <source>
        <dbReference type="Proteomes" id="UP000295733"/>
    </source>
</evidence>
<comment type="caution">
    <text evidence="2">The sequence shown here is derived from an EMBL/GenBank/DDBJ whole genome shotgun (WGS) entry which is preliminary data.</text>
</comment>
<dbReference type="AlphaFoldDB" id="A0A4R2NIX4"/>
<evidence type="ECO:0000313" key="2">
    <source>
        <dbReference type="EMBL" id="TCP21248.1"/>
    </source>
</evidence>
<accession>A0A4R2NIX4</accession>
<feature type="signal peptide" evidence="1">
    <location>
        <begin position="1"/>
        <end position="24"/>
    </location>
</feature>
<sequence>MTHPLKAVALAAACILPLAQPVAAQSLAEANAQLFDELRSVRGVSGARLERIKAIFARSGFMGQGNPAITRHAMSRAECNARAGGNAVAAYSNRQFERICGAKFMAPLYDPRTQRPEDATACIDQFEYPNIPCTYPVVWVKAKEAAEICAAEGKRLCDAHEWEGACAGALTPPDYRFDLAAGMSASGAVNRMRAAHNAKYAPSKQWSYGANFRRGVCAQDSVKSPTCPGGGFRNCGSNTYPTGAFSGCTSPLKVYDINGNAAEHMNLPLSPDQMTSRGSTSLGVTEMKGSWFIWDKYQAHPDWCRWRAPYWHGSRVMSPGSHENYHLGFRCCKTVR</sequence>
<dbReference type="InterPro" id="IPR042095">
    <property type="entry name" value="SUMF_sf"/>
</dbReference>
<gene>
    <name evidence="2" type="ORF">EV656_11264</name>
</gene>
<name>A0A4R2NIX4_RHOAD</name>
<keyword evidence="3" id="KW-1185">Reference proteome</keyword>
<dbReference type="Proteomes" id="UP000295733">
    <property type="component" value="Unassembled WGS sequence"/>
</dbReference>
<evidence type="ECO:0008006" key="4">
    <source>
        <dbReference type="Google" id="ProtNLM"/>
    </source>
</evidence>
<organism evidence="2 3">
    <name type="scientific">Rhodovulum adriaticum</name>
    <name type="common">Rhodopseudomonas adriatica</name>
    <dbReference type="NCBI Taxonomy" id="35804"/>
    <lineage>
        <taxon>Bacteria</taxon>
        <taxon>Pseudomonadati</taxon>
        <taxon>Pseudomonadota</taxon>
        <taxon>Alphaproteobacteria</taxon>
        <taxon>Rhodobacterales</taxon>
        <taxon>Paracoccaceae</taxon>
        <taxon>Rhodovulum</taxon>
    </lineage>
</organism>
<protein>
    <recommendedName>
        <fullName evidence="4">Sulfatase-modifying factor enzyme 1</fullName>
    </recommendedName>
</protein>
<dbReference type="SUPFAM" id="SSF56436">
    <property type="entry name" value="C-type lectin-like"/>
    <property type="match status" value="1"/>
</dbReference>
<proteinExistence type="predicted"/>
<keyword evidence="1" id="KW-0732">Signal</keyword>
<dbReference type="RefSeq" id="WP_242468979.1">
    <property type="nucleotide sequence ID" value="NZ_NRRP01000003.1"/>
</dbReference>
<reference evidence="2 3" key="1">
    <citation type="submission" date="2019-03" db="EMBL/GenBank/DDBJ databases">
        <title>Genomic Encyclopedia of Type Strains, Phase IV (KMG-IV): sequencing the most valuable type-strain genomes for metagenomic binning, comparative biology and taxonomic classification.</title>
        <authorList>
            <person name="Goeker M."/>
        </authorList>
    </citation>
    <scope>NUCLEOTIDE SEQUENCE [LARGE SCALE GENOMIC DNA]</scope>
    <source>
        <strain evidence="2 3">DSM 2781</strain>
    </source>
</reference>
<dbReference type="Gene3D" id="3.90.1580.10">
    <property type="entry name" value="paralog of FGE (formylglycine-generating enzyme)"/>
    <property type="match status" value="1"/>
</dbReference>
<dbReference type="InterPro" id="IPR016187">
    <property type="entry name" value="CTDL_fold"/>
</dbReference>
<feature type="chain" id="PRO_5020321824" description="Sulfatase-modifying factor enzyme 1" evidence="1">
    <location>
        <begin position="25"/>
        <end position="336"/>
    </location>
</feature>